<dbReference type="AlphaFoldDB" id="A0A0G0JT16"/>
<dbReference type="Pfam" id="PF11333">
    <property type="entry name" value="DUF3135"/>
    <property type="match status" value="1"/>
</dbReference>
<accession>A0A0G0JT16</accession>
<dbReference type="Proteomes" id="UP000034022">
    <property type="component" value="Unassembled WGS sequence"/>
</dbReference>
<sequence>MSEKLDLDELFRLAKDDPDAFEKKRQELIDEVISSAPPRKAK</sequence>
<name>A0A0G0JT16_9BACT</name>
<proteinExistence type="predicted"/>
<dbReference type="EMBL" id="LBUU01000004">
    <property type="protein sequence ID" value="KKQ70598.1"/>
    <property type="molecule type" value="Genomic_DNA"/>
</dbReference>
<reference evidence="1 2" key="1">
    <citation type="journal article" date="2015" name="Nature">
        <title>rRNA introns, odd ribosomes, and small enigmatic genomes across a large radiation of phyla.</title>
        <authorList>
            <person name="Brown C.T."/>
            <person name="Hug L.A."/>
            <person name="Thomas B.C."/>
            <person name="Sharon I."/>
            <person name="Castelle C.J."/>
            <person name="Singh A."/>
            <person name="Wilkins M.J."/>
            <person name="Williams K.H."/>
            <person name="Banfield J.F."/>
        </authorList>
    </citation>
    <scope>NUCLEOTIDE SEQUENCE [LARGE SCALE GENOMIC DNA]</scope>
</reference>
<evidence type="ECO:0000313" key="2">
    <source>
        <dbReference type="Proteomes" id="UP000034022"/>
    </source>
</evidence>
<dbReference type="InterPro" id="IPR021482">
    <property type="entry name" value="DUF3135"/>
</dbReference>
<comment type="caution">
    <text evidence="1">The sequence shown here is derived from an EMBL/GenBank/DDBJ whole genome shotgun (WGS) entry which is preliminary data.</text>
</comment>
<evidence type="ECO:0000313" key="1">
    <source>
        <dbReference type="EMBL" id="KKQ70598.1"/>
    </source>
</evidence>
<organism evidence="1 2">
    <name type="scientific">Candidatus Falkowbacteria bacterium GW2011_GWE1_38_31</name>
    <dbReference type="NCBI Taxonomy" id="1618638"/>
    <lineage>
        <taxon>Bacteria</taxon>
        <taxon>Candidatus Falkowiibacteriota</taxon>
    </lineage>
</organism>
<gene>
    <name evidence="1" type="ORF">US91_C0004G0083</name>
</gene>
<protein>
    <submittedName>
        <fullName evidence="1">Uncharacterized protein</fullName>
    </submittedName>
</protein>